<sequence>MAPVRERAGRATYPRSASVAWIAANLAAVAGGLAHMDFGHDSATSVHNLLDFLFNVPSVSEAARELAQIGMAVSLGGFGKATASPDGGADGRQPGRRCRGGGGGGRP</sequence>
<organism evidence="2 3">
    <name type="scientific">Chlamydomonas schloesseri</name>
    <dbReference type="NCBI Taxonomy" id="2026947"/>
    <lineage>
        <taxon>Eukaryota</taxon>
        <taxon>Viridiplantae</taxon>
        <taxon>Chlorophyta</taxon>
        <taxon>core chlorophytes</taxon>
        <taxon>Chlorophyceae</taxon>
        <taxon>CS clade</taxon>
        <taxon>Chlamydomonadales</taxon>
        <taxon>Chlamydomonadaceae</taxon>
        <taxon>Chlamydomonas</taxon>
    </lineage>
</organism>
<gene>
    <name evidence="2" type="ORF">HYH02_001029</name>
</gene>
<comment type="caution">
    <text evidence="2">The sequence shown here is derived from an EMBL/GenBank/DDBJ whole genome shotgun (WGS) entry which is preliminary data.</text>
</comment>
<dbReference type="AlphaFoldDB" id="A0A836BCP6"/>
<evidence type="ECO:0000313" key="2">
    <source>
        <dbReference type="EMBL" id="KAG2453984.1"/>
    </source>
</evidence>
<dbReference type="OrthoDB" id="562644at2759"/>
<accession>A0A836BCP6</accession>
<dbReference type="EMBL" id="JAEHOD010000002">
    <property type="protein sequence ID" value="KAG2453984.1"/>
    <property type="molecule type" value="Genomic_DNA"/>
</dbReference>
<protein>
    <submittedName>
        <fullName evidence="2">Uncharacterized protein</fullName>
    </submittedName>
</protein>
<name>A0A836BCP6_9CHLO</name>
<feature type="region of interest" description="Disordered" evidence="1">
    <location>
        <begin position="82"/>
        <end position="107"/>
    </location>
</feature>
<evidence type="ECO:0000256" key="1">
    <source>
        <dbReference type="SAM" id="MobiDB-lite"/>
    </source>
</evidence>
<dbReference type="Proteomes" id="UP000613740">
    <property type="component" value="Unassembled WGS sequence"/>
</dbReference>
<keyword evidence="3" id="KW-1185">Reference proteome</keyword>
<reference evidence="2" key="1">
    <citation type="journal article" date="2020" name="bioRxiv">
        <title>Comparative genomics of Chlamydomonas.</title>
        <authorList>
            <person name="Craig R.J."/>
            <person name="Hasan A.R."/>
            <person name="Ness R.W."/>
            <person name="Keightley P.D."/>
        </authorList>
    </citation>
    <scope>NUCLEOTIDE SEQUENCE</scope>
    <source>
        <strain evidence="2">CCAP 11/173</strain>
    </source>
</reference>
<evidence type="ECO:0000313" key="3">
    <source>
        <dbReference type="Proteomes" id="UP000613740"/>
    </source>
</evidence>
<proteinExistence type="predicted"/>